<name>A0A0U1KV63_9FIRM</name>
<dbReference type="GO" id="GO:0016151">
    <property type="term" value="F:nickel cation binding"/>
    <property type="evidence" value="ECO:0007669"/>
    <property type="project" value="UniProtKB-UniRule"/>
</dbReference>
<dbReference type="GO" id="GO:0016829">
    <property type="term" value="F:lyase activity"/>
    <property type="evidence" value="ECO:0007669"/>
    <property type="project" value="UniProtKB-UniRule"/>
</dbReference>
<keyword evidence="4" id="KW-1185">Reference proteome</keyword>
<dbReference type="InterPro" id="IPR002822">
    <property type="entry name" value="Ni_insertion"/>
</dbReference>
<keyword evidence="1 2" id="KW-0533">Nickel</keyword>
<sequence length="402" mass="43569">MDIKCNAIYLDCFAGISGNMLLGALLDAGAPAELLRAELAKLAVTGYRLNLSRVDKGGINAFYLDVQVDEAVQEHRNLADIIAIIEQSTIKPAVKESSKAIFTRLAQAEAKVHGMPLDEIHFHEVGAVDSIVDIVGIAWALDYLHIEHIYASRLRVGSGFVTCCHGLIPVPAPATAELLHGIPYYPGDIEKELVTPTGAAVLATLGTGFGNMPADFISSKIGYGAGTWNIAIPNVLRLYLGEVTGNGKNRQGENTKDEQCLVIETNIDDQTPEIYGYIMDRLFAAGALDVWLTPIIMKKNRLATKLSVLAAPDCQNKVAEIILQETTSIGMRCYPVARTMADREFIVIGLPWGDVKVKVSSYQGKICNVAPEYEECRKIAAKTGIPLKVVQQLALKEAMSVC</sequence>
<dbReference type="Proteomes" id="UP000049855">
    <property type="component" value="Unassembled WGS sequence"/>
</dbReference>
<dbReference type="PANTHER" id="PTHR36566:SF1">
    <property type="entry name" value="PYRIDINIUM-3,5-BISTHIOCARBOXYLIC ACID MONONUCLEOTIDE NICKEL INSERTION PROTEIN"/>
    <property type="match status" value="1"/>
</dbReference>
<comment type="similarity">
    <text evidence="2">Belongs to the LarC family.</text>
</comment>
<dbReference type="EC" id="4.99.1.12" evidence="2"/>
<reference evidence="4" key="1">
    <citation type="submission" date="2015-03" db="EMBL/GenBank/DDBJ databases">
        <authorList>
            <person name="Nijsse Bart"/>
        </authorList>
    </citation>
    <scope>NUCLEOTIDE SEQUENCE [LARGE SCALE GENOMIC DNA]</scope>
</reference>
<comment type="function">
    <text evidence="2">Involved in the biosynthesis of a nickel-pincer cofactor ((SCS)Ni(II) pincer complex). Binds Ni(2+), and functions in nickel delivery to pyridinium-3,5-bisthiocarboxylic acid mononucleotide (P2TMN), to form the mature cofactor. Is thus probably required for the activation of nickel-pincer cofactor-dependent enzymes.</text>
</comment>
<gene>
    <name evidence="2" type="primary">larC</name>
    <name evidence="3" type="ORF">SpAn4DRAFT_3766</name>
</gene>
<dbReference type="Gene3D" id="3.10.20.300">
    <property type="entry name" value="mk0293 like domain"/>
    <property type="match status" value="1"/>
</dbReference>
<evidence type="ECO:0000313" key="4">
    <source>
        <dbReference type="Proteomes" id="UP000049855"/>
    </source>
</evidence>
<dbReference type="NCBIfam" id="TIGR00299">
    <property type="entry name" value="nickel pincer cofactor biosynthesis protein LarC"/>
    <property type="match status" value="1"/>
</dbReference>
<dbReference type="Pfam" id="PF01969">
    <property type="entry name" value="Ni_insertion"/>
    <property type="match status" value="1"/>
</dbReference>
<evidence type="ECO:0000313" key="3">
    <source>
        <dbReference type="EMBL" id="CQR71261.1"/>
    </source>
</evidence>
<dbReference type="EMBL" id="CTRP01000004">
    <property type="protein sequence ID" value="CQR71261.1"/>
    <property type="molecule type" value="Genomic_DNA"/>
</dbReference>
<dbReference type="AlphaFoldDB" id="A0A0U1KV63"/>
<organism evidence="3 4">
    <name type="scientific">Sporomusa ovata</name>
    <dbReference type="NCBI Taxonomy" id="2378"/>
    <lineage>
        <taxon>Bacteria</taxon>
        <taxon>Bacillati</taxon>
        <taxon>Bacillota</taxon>
        <taxon>Negativicutes</taxon>
        <taxon>Selenomonadales</taxon>
        <taxon>Sporomusaceae</taxon>
        <taxon>Sporomusa</taxon>
    </lineage>
</organism>
<accession>A0A0U1KV63</accession>
<dbReference type="RefSeq" id="WP_021167369.1">
    <property type="nucleotide sequence ID" value="NZ_CTRP01000004.1"/>
</dbReference>
<evidence type="ECO:0000256" key="1">
    <source>
        <dbReference type="ARBA" id="ARBA00022596"/>
    </source>
</evidence>
<dbReference type="Gene3D" id="3.30.70.1380">
    <property type="entry name" value="Transcriptional regulatory protein pf0864 domain like"/>
    <property type="match status" value="1"/>
</dbReference>
<comment type="catalytic activity">
    <reaction evidence="2">
        <text>Ni(II)-pyridinium-3,5-bisthiocarboxylate mononucleotide = pyridinium-3,5-bisthiocarboxylate mononucleotide + Ni(2+)</text>
        <dbReference type="Rhea" id="RHEA:54784"/>
        <dbReference type="ChEBI" id="CHEBI:49786"/>
        <dbReference type="ChEBI" id="CHEBI:137372"/>
        <dbReference type="ChEBI" id="CHEBI:137373"/>
        <dbReference type="EC" id="4.99.1.12"/>
    </reaction>
</comment>
<protein>
    <recommendedName>
        <fullName evidence="2">Pyridinium-3,5-bisthiocarboxylic acid mononucleotide nickel insertion protein</fullName>
        <shortName evidence="2">P2TMN nickel insertion protein</shortName>
        <ecNumber evidence="2">4.99.1.12</ecNumber>
    </recommendedName>
    <alternativeName>
        <fullName evidence="2">Nickel-pincer cofactor biosynthesis protein LarC</fullName>
    </alternativeName>
</protein>
<dbReference type="PANTHER" id="PTHR36566">
    <property type="entry name" value="NICKEL INSERTION PROTEIN-RELATED"/>
    <property type="match status" value="1"/>
</dbReference>
<evidence type="ECO:0000256" key="2">
    <source>
        <dbReference type="HAMAP-Rule" id="MF_01074"/>
    </source>
</evidence>
<dbReference type="GO" id="GO:0051604">
    <property type="term" value="P:protein maturation"/>
    <property type="evidence" value="ECO:0007669"/>
    <property type="project" value="UniProtKB-UniRule"/>
</dbReference>
<keyword evidence="2" id="KW-0456">Lyase</keyword>
<dbReference type="HAMAP" id="MF_01074">
    <property type="entry name" value="LarC"/>
    <property type="match status" value="1"/>
</dbReference>
<proteinExistence type="inferred from homology"/>